<dbReference type="AlphaFoldDB" id="A0A8T6Z5Q7"/>
<reference evidence="1" key="2">
    <citation type="submission" date="2020-04" db="EMBL/GenBank/DDBJ databases">
        <authorList>
            <person name="Alexandrino P."/>
            <person name="Mendonca T."/>
            <person name="Guaman L."/>
            <person name="Cherix J."/>
            <person name="Lozano-Sakalauskas G."/>
            <person name="Fujita A."/>
            <person name="Filho E.R."/>
            <person name="Long P."/>
            <person name="Padilla G."/>
            <person name="Taciro M.K."/>
            <person name="Gomez J.G."/>
            <person name="Silva L.F."/>
            <person name="Torres M."/>
        </authorList>
    </citation>
    <scope>NUCLEOTIDE SEQUENCE</scope>
    <source>
        <strain evidence="1">LMG 19450</strain>
    </source>
</reference>
<accession>A0A8T6Z5Q7</accession>
<reference evidence="1" key="1">
    <citation type="journal article" date="2015" name="Genome Announc.">
        <title>Draft Genome Sequence of the Polyhydroxyalkanoate-Producing Bacterium Burkholderia sacchari LMG 19450 Isolated from Brazilian Sugarcane Plantation Soil.</title>
        <authorList>
            <person name="Alexandrino P.M."/>
            <person name="Mendonca T.T."/>
            <person name="Guaman Bautista L.P."/>
            <person name="Cherix J."/>
            <person name="Lozano-Sakalauskas G.C."/>
            <person name="Fujita A."/>
            <person name="Ramos Filho E."/>
            <person name="Long P."/>
            <person name="Padilla G."/>
            <person name="Taciro M.K."/>
            <person name="Gomez J.G."/>
            <person name="Silva L.F."/>
        </authorList>
    </citation>
    <scope>NUCLEOTIDE SEQUENCE</scope>
    <source>
        <strain evidence="1">LMG 19450</strain>
    </source>
</reference>
<dbReference type="Proteomes" id="UP000030460">
    <property type="component" value="Unassembled WGS sequence"/>
</dbReference>
<dbReference type="RefSeq" id="WP_152617376.1">
    <property type="nucleotide sequence ID" value="NZ_CADFGF010000036.1"/>
</dbReference>
<gene>
    <name evidence="1" type="ORF">NH14_002105</name>
</gene>
<comment type="caution">
    <text evidence="1">The sequence shown here is derived from an EMBL/GenBank/DDBJ whole genome shotgun (WGS) entry which is preliminary data.</text>
</comment>
<dbReference type="OrthoDB" id="8431028at2"/>
<evidence type="ECO:0000313" key="1">
    <source>
        <dbReference type="EMBL" id="NLP59963.1"/>
    </source>
</evidence>
<name>A0A8T6Z5Q7_9BURK</name>
<dbReference type="EMBL" id="JTDB02000001">
    <property type="protein sequence ID" value="NLP59963.1"/>
    <property type="molecule type" value="Genomic_DNA"/>
</dbReference>
<evidence type="ECO:0000313" key="2">
    <source>
        <dbReference type="Proteomes" id="UP000030460"/>
    </source>
</evidence>
<keyword evidence="2" id="KW-1185">Reference proteome</keyword>
<proteinExistence type="predicted"/>
<organism evidence="1 2">
    <name type="scientific">Paraburkholderia sacchari</name>
    <dbReference type="NCBI Taxonomy" id="159450"/>
    <lineage>
        <taxon>Bacteria</taxon>
        <taxon>Pseudomonadati</taxon>
        <taxon>Pseudomonadota</taxon>
        <taxon>Betaproteobacteria</taxon>
        <taxon>Burkholderiales</taxon>
        <taxon>Burkholderiaceae</taxon>
        <taxon>Paraburkholderia</taxon>
    </lineage>
</organism>
<protein>
    <submittedName>
        <fullName evidence="1">Uncharacterized protein</fullName>
    </submittedName>
</protein>
<sequence length="145" mass="16294">MAMLATSFFVRAADVSKTFTPSPGVVAVIEIKDSNLTWKLSGKDGAKQGEVSLDTEKTSNIEIGSYDFSGRLGFLVSHVDDGMGTYEINRVFTFSPSSNEFVERFPSCGDEFDNLKVDKKRRYLISTYWDKNIPKRCVTRLTIEK</sequence>